<dbReference type="InterPro" id="IPR007159">
    <property type="entry name" value="SpoVT-AbrB_dom"/>
</dbReference>
<name>N9ZPV3_9FIRM</name>
<evidence type="ECO:0000313" key="2">
    <source>
        <dbReference type="EMBL" id="ENZ41905.1"/>
    </source>
</evidence>
<dbReference type="HOGENOM" id="CLU_182862_0_0_9"/>
<proteinExistence type="predicted"/>
<dbReference type="Pfam" id="PF04014">
    <property type="entry name" value="MazE_antitoxin"/>
    <property type="match status" value="1"/>
</dbReference>
<dbReference type="NCBIfam" id="TIGR01439">
    <property type="entry name" value="lp_hng_hel_AbrB"/>
    <property type="match status" value="1"/>
</dbReference>
<dbReference type="PATRIC" id="fig|997897.5.peg.1362"/>
<gene>
    <name evidence="2" type="ORF">HMPREF1097_01281</name>
</gene>
<evidence type="ECO:0000259" key="1">
    <source>
        <dbReference type="SMART" id="SM00966"/>
    </source>
</evidence>
<dbReference type="Proteomes" id="UP000013041">
    <property type="component" value="Unassembled WGS sequence"/>
</dbReference>
<evidence type="ECO:0000313" key="3">
    <source>
        <dbReference type="Proteomes" id="UP000013041"/>
    </source>
</evidence>
<dbReference type="AlphaFoldDB" id="N9ZPV3"/>
<accession>N9ZPV3</accession>
<dbReference type="Gene3D" id="2.10.260.10">
    <property type="match status" value="1"/>
</dbReference>
<dbReference type="EMBL" id="AGYG01000009">
    <property type="protein sequence ID" value="ENZ41905.1"/>
    <property type="molecule type" value="Genomic_DNA"/>
</dbReference>
<reference evidence="2 3" key="1">
    <citation type="submission" date="2013-01" db="EMBL/GenBank/DDBJ databases">
        <title>The Genome Sequence of Clostridium bolteae 90B8.</title>
        <authorList>
            <consortium name="The Broad Institute Genome Sequencing Platform"/>
            <person name="Earl A."/>
            <person name="Ward D."/>
            <person name="Feldgarden M."/>
            <person name="Gevers D."/>
            <person name="Courvalin P."/>
            <person name="Lambert T."/>
            <person name="Walker B."/>
            <person name="Young S.K."/>
            <person name="Zeng Q."/>
            <person name="Gargeya S."/>
            <person name="Fitzgerald M."/>
            <person name="Haas B."/>
            <person name="Abouelleil A."/>
            <person name="Alvarado L."/>
            <person name="Arachchi H.M."/>
            <person name="Berlin A.M."/>
            <person name="Chapman S.B."/>
            <person name="Dewar J."/>
            <person name="Goldberg J."/>
            <person name="Griggs A."/>
            <person name="Gujja S."/>
            <person name="Hansen M."/>
            <person name="Howarth C."/>
            <person name="Imamovic A."/>
            <person name="Larimer J."/>
            <person name="McCowan C."/>
            <person name="Murphy C."/>
            <person name="Neiman D."/>
            <person name="Pearson M."/>
            <person name="Priest M."/>
            <person name="Roberts A."/>
            <person name="Saif S."/>
            <person name="Shea T."/>
            <person name="Sisk P."/>
            <person name="Sykes S."/>
            <person name="Wortman J."/>
            <person name="Nusbaum C."/>
            <person name="Birren B."/>
        </authorList>
    </citation>
    <scope>NUCLEOTIDE SEQUENCE [LARGE SCALE GENOMIC DNA]</scope>
    <source>
        <strain evidence="2 3">90B8</strain>
    </source>
</reference>
<dbReference type="SUPFAM" id="SSF89447">
    <property type="entry name" value="AbrB/MazE/MraZ-like"/>
    <property type="match status" value="1"/>
</dbReference>
<dbReference type="GO" id="GO:0003677">
    <property type="term" value="F:DNA binding"/>
    <property type="evidence" value="ECO:0007669"/>
    <property type="project" value="InterPro"/>
</dbReference>
<dbReference type="RefSeq" id="WP_002571552.1">
    <property type="nucleotide sequence ID" value="NZ_KB851149.1"/>
</dbReference>
<sequence length="95" mass="10639">MAGPKKTYRVVDSNGRIYLPREVREEAGIHSGDIIRMQADHGGWIGIMKVELIEAGDQSPEAMEAYVRAAVRQMPDNSRVRLLSELAGLMQKDEE</sequence>
<protein>
    <submittedName>
        <fullName evidence="2">AbrB family transcriptional regulator</fullName>
    </submittedName>
</protein>
<dbReference type="SMART" id="SM00966">
    <property type="entry name" value="SpoVT_AbrB"/>
    <property type="match status" value="1"/>
</dbReference>
<feature type="domain" description="SpoVT-AbrB" evidence="1">
    <location>
        <begin position="9"/>
        <end position="55"/>
    </location>
</feature>
<organism evidence="2 3">
    <name type="scientific">Enterocloster bolteae 90B8</name>
    <dbReference type="NCBI Taxonomy" id="997897"/>
    <lineage>
        <taxon>Bacteria</taxon>
        <taxon>Bacillati</taxon>
        <taxon>Bacillota</taxon>
        <taxon>Clostridia</taxon>
        <taxon>Lachnospirales</taxon>
        <taxon>Lachnospiraceae</taxon>
        <taxon>Enterocloster</taxon>
    </lineage>
</organism>
<comment type="caution">
    <text evidence="2">The sequence shown here is derived from an EMBL/GenBank/DDBJ whole genome shotgun (WGS) entry which is preliminary data.</text>
</comment>
<dbReference type="InterPro" id="IPR037914">
    <property type="entry name" value="SpoVT-AbrB_sf"/>
</dbReference>